<evidence type="ECO:0000313" key="2">
    <source>
        <dbReference type="EMBL" id="CAA9565656.1"/>
    </source>
</evidence>
<feature type="compositionally biased region" description="Low complexity" evidence="1">
    <location>
        <begin position="194"/>
        <end position="204"/>
    </location>
</feature>
<dbReference type="EC" id="1.2.1.16" evidence="2"/>
<sequence length="489" mass="54917">DLCTGRTTPPRIPADRTAHRGGVAGEHVRPTSRRPRPRHRGGPGDGRRRRPRRRRGRPRRGGRRAAGVGGDVAPQPRRRPARRLRRRPRAHRRLRPADDARDGQVAGRVAQRGGLRRRVPALVRRGGGAHRRPLHAGPGRRLTAAGDQPAGRTGPAHHAVELPARDGHPQDRSGRRRRLHHDPEAGRPDATHLAAARPGVPGRRAAGRRPQRHPHVDRRPDHRAAVQRPPVAQALVHRLHAGRSEAAAAGRDHGPAHLHGAGWQRTLPRLRGRRPRRRRGGCPGRQAAQHRRGVHRGQPLPRARGRRRRLRRRARRALRREDDRARHGRRRRDRPADRRTKPGQGPGDGRRRGREGRDGAHRRRCRARGRVVLRADRAHRRPPDGPGADGGGLRAGGTHRHLPDRGRGHRGRERHPVRPRRLRVHPRPRAGHPPLGAVGDGDARRQHRHHLQPRCPLRWREAVRPGTRGWLGGHRGVPRDGLRGDRAAG</sequence>
<feature type="compositionally biased region" description="Basic residues" evidence="1">
    <location>
        <begin position="76"/>
        <end position="94"/>
    </location>
</feature>
<name>A0A6J4V554_9BACT</name>
<feature type="compositionally biased region" description="Basic and acidic residues" evidence="1">
    <location>
        <begin position="477"/>
        <end position="489"/>
    </location>
</feature>
<feature type="compositionally biased region" description="Basic residues" evidence="1">
    <location>
        <begin position="407"/>
        <end position="430"/>
    </location>
</feature>
<feature type="compositionally biased region" description="Basic residues" evidence="1">
    <location>
        <begin position="30"/>
        <end position="63"/>
    </location>
</feature>
<feature type="region of interest" description="Disordered" evidence="1">
    <location>
        <begin position="470"/>
        <end position="489"/>
    </location>
</feature>
<evidence type="ECO:0000256" key="1">
    <source>
        <dbReference type="SAM" id="MobiDB-lite"/>
    </source>
</evidence>
<feature type="non-terminal residue" evidence="2">
    <location>
        <position position="1"/>
    </location>
</feature>
<dbReference type="EMBL" id="CADCWG010000203">
    <property type="protein sequence ID" value="CAA9565656.1"/>
    <property type="molecule type" value="Genomic_DNA"/>
</dbReference>
<feature type="compositionally biased region" description="Basic and acidic residues" evidence="1">
    <location>
        <begin position="158"/>
        <end position="173"/>
    </location>
</feature>
<feature type="compositionally biased region" description="Basic and acidic residues" evidence="1">
    <location>
        <begin position="181"/>
        <end position="190"/>
    </location>
</feature>
<gene>
    <name evidence="2" type="ORF">AVDCRST_MAG49-3007</name>
</gene>
<dbReference type="AlphaFoldDB" id="A0A6J4V554"/>
<feature type="region of interest" description="Disordered" evidence="1">
    <location>
        <begin position="1"/>
        <end position="229"/>
    </location>
</feature>
<reference evidence="2" key="1">
    <citation type="submission" date="2020-02" db="EMBL/GenBank/DDBJ databases">
        <authorList>
            <person name="Meier V. D."/>
        </authorList>
    </citation>
    <scope>NUCLEOTIDE SEQUENCE</scope>
    <source>
        <strain evidence="2">AVDCRST_MAG49</strain>
    </source>
</reference>
<feature type="compositionally biased region" description="Basic residues" evidence="1">
    <location>
        <begin position="205"/>
        <end position="216"/>
    </location>
</feature>
<feature type="compositionally biased region" description="Basic residues" evidence="1">
    <location>
        <begin position="360"/>
        <end position="371"/>
    </location>
</feature>
<feature type="non-terminal residue" evidence="2">
    <location>
        <position position="489"/>
    </location>
</feature>
<protein>
    <submittedName>
        <fullName evidence="2">Succinate-semialdehyde dehydrogenase [NAD(P)+]</fullName>
        <ecNumber evidence="2">1.2.1.16</ecNumber>
    </submittedName>
</protein>
<proteinExistence type="predicted"/>
<feature type="compositionally biased region" description="Basic residues" evidence="1">
    <location>
        <begin position="303"/>
        <end position="318"/>
    </location>
</feature>
<feature type="region of interest" description="Disordered" evidence="1">
    <location>
        <begin position="244"/>
        <end position="443"/>
    </location>
</feature>
<dbReference type="GO" id="GO:0009013">
    <property type="term" value="F:succinate-semialdehyde dehydrogenase [NAD(P)+] activity"/>
    <property type="evidence" value="ECO:0007669"/>
    <property type="project" value="UniProtKB-EC"/>
</dbReference>
<accession>A0A6J4V554</accession>
<feature type="compositionally biased region" description="Basic residues" evidence="1">
    <location>
        <begin position="268"/>
        <end position="280"/>
    </location>
</feature>
<keyword evidence="2" id="KW-0560">Oxidoreductase</keyword>
<organism evidence="2">
    <name type="scientific">uncultured Thermomicrobiales bacterium</name>
    <dbReference type="NCBI Taxonomy" id="1645740"/>
    <lineage>
        <taxon>Bacteria</taxon>
        <taxon>Pseudomonadati</taxon>
        <taxon>Thermomicrobiota</taxon>
        <taxon>Thermomicrobia</taxon>
        <taxon>Thermomicrobiales</taxon>
        <taxon>environmental samples</taxon>
    </lineage>
</organism>